<name>A0A7I4XTX1_HAECO</name>
<evidence type="ECO:0000313" key="2">
    <source>
        <dbReference type="WBParaSite" id="HCON_00006030-00001"/>
    </source>
</evidence>
<accession>A0A7I4XTX1</accession>
<dbReference type="InterPro" id="IPR027417">
    <property type="entry name" value="P-loop_NTPase"/>
</dbReference>
<dbReference type="Proteomes" id="UP000025227">
    <property type="component" value="Unplaced"/>
</dbReference>
<sequence>MAHEAGWARGRMVDFWIAGADHTTQMRVDNALFDTDSKRLSVRIMGFAWNHAITALLSTHGWRQDDHHVIGGLVRLGKLARAANATNKAVSRFLHIVERIPSGTTGHRILDTVYRKSTFDCPSPSTGAYHQAAPSNFPNTVRTNHQTITLTTDQQAAFALAMAGHPISGINAAFGTGKTLLAAIIAAYYVKRGMGPIIVTTTTNNGAAQFTNTLLTLKGFPDLYILRYLSETSMSHQPLRRTYTRSLSPWVVSLTRN</sequence>
<dbReference type="Gene3D" id="3.40.50.300">
    <property type="entry name" value="P-loop containing nucleotide triphosphate hydrolases"/>
    <property type="match status" value="1"/>
</dbReference>
<reference evidence="2" key="1">
    <citation type="submission" date="2020-12" db="UniProtKB">
        <authorList>
            <consortium name="WormBaseParasite"/>
        </authorList>
    </citation>
    <scope>IDENTIFICATION</scope>
    <source>
        <strain evidence="2">MHco3</strain>
    </source>
</reference>
<proteinExistence type="predicted"/>
<organism evidence="1 2">
    <name type="scientific">Haemonchus contortus</name>
    <name type="common">Barber pole worm</name>
    <dbReference type="NCBI Taxonomy" id="6289"/>
    <lineage>
        <taxon>Eukaryota</taxon>
        <taxon>Metazoa</taxon>
        <taxon>Ecdysozoa</taxon>
        <taxon>Nematoda</taxon>
        <taxon>Chromadorea</taxon>
        <taxon>Rhabditida</taxon>
        <taxon>Rhabditina</taxon>
        <taxon>Rhabditomorpha</taxon>
        <taxon>Strongyloidea</taxon>
        <taxon>Trichostrongylidae</taxon>
        <taxon>Haemonchus</taxon>
    </lineage>
</organism>
<dbReference type="AlphaFoldDB" id="A0A7I4XTX1"/>
<protein>
    <submittedName>
        <fullName evidence="2">AAA_11 domain-containing protein</fullName>
    </submittedName>
</protein>
<dbReference type="SUPFAM" id="SSF52540">
    <property type="entry name" value="P-loop containing nucleoside triphosphate hydrolases"/>
    <property type="match status" value="1"/>
</dbReference>
<evidence type="ECO:0000313" key="1">
    <source>
        <dbReference type="Proteomes" id="UP000025227"/>
    </source>
</evidence>
<dbReference type="WBParaSite" id="HCON_00006030-00001">
    <property type="protein sequence ID" value="HCON_00006030-00001"/>
    <property type="gene ID" value="HCON_00006030"/>
</dbReference>
<keyword evidence="1" id="KW-1185">Reference proteome</keyword>